<dbReference type="RefSeq" id="WP_084314023.1">
    <property type="nucleotide sequence ID" value="NZ_FNIJ01000017.1"/>
</dbReference>
<dbReference type="InterPro" id="IPR012902">
    <property type="entry name" value="N_methyl_site"/>
</dbReference>
<dbReference type="PANTHER" id="PTHR30093">
    <property type="entry name" value="GENERAL SECRETION PATHWAY PROTEIN G"/>
    <property type="match status" value="1"/>
</dbReference>
<dbReference type="PRINTS" id="PR00813">
    <property type="entry name" value="BCTERIALGSPG"/>
</dbReference>
<dbReference type="Pfam" id="PF07963">
    <property type="entry name" value="N_methyl"/>
    <property type="match status" value="1"/>
</dbReference>
<dbReference type="AlphaFoldDB" id="A0A1H0N610"/>
<dbReference type="GO" id="GO:0015628">
    <property type="term" value="P:protein secretion by the type II secretion system"/>
    <property type="evidence" value="ECO:0007669"/>
    <property type="project" value="InterPro"/>
</dbReference>
<dbReference type="GO" id="GO:0043683">
    <property type="term" value="P:type IV pilus assembly"/>
    <property type="evidence" value="ECO:0007669"/>
    <property type="project" value="InterPro"/>
</dbReference>
<dbReference type="InterPro" id="IPR031982">
    <property type="entry name" value="PilE-like"/>
</dbReference>
<dbReference type="GO" id="GO:0015627">
    <property type="term" value="C:type II protein secretion system complex"/>
    <property type="evidence" value="ECO:0007669"/>
    <property type="project" value="InterPro"/>
</dbReference>
<sequence>MDSSLRRAAGFTLIEVMIVVAIVGILAAIAYPSYLEHIRQARRADAQKSLVELSQFMERYYTSRGTYVGAELPFSVSPREGGQAFYELDFIEDPTASGYGLKAEPVGAMAQDECGTLTLSSTGLKGQADGQSLARCWKR</sequence>
<evidence type="ECO:0000256" key="1">
    <source>
        <dbReference type="ARBA" id="ARBA00022481"/>
    </source>
</evidence>
<gene>
    <name evidence="3" type="ORF">SAMN05216193_11797</name>
</gene>
<dbReference type="Gene3D" id="3.30.700.10">
    <property type="entry name" value="Glycoprotein, Type 4 Pilin"/>
    <property type="match status" value="1"/>
</dbReference>
<evidence type="ECO:0000256" key="2">
    <source>
        <dbReference type="SAM" id="Phobius"/>
    </source>
</evidence>
<dbReference type="Proteomes" id="UP000242957">
    <property type="component" value="Unassembled WGS sequence"/>
</dbReference>
<keyword evidence="2" id="KW-1133">Transmembrane helix</keyword>
<dbReference type="NCBIfam" id="TIGR02532">
    <property type="entry name" value="IV_pilin_GFxxxE"/>
    <property type="match status" value="1"/>
</dbReference>
<evidence type="ECO:0000313" key="3">
    <source>
        <dbReference type="EMBL" id="SDO88113.1"/>
    </source>
</evidence>
<dbReference type="PANTHER" id="PTHR30093:SF47">
    <property type="entry name" value="TYPE IV PILUS NON-CORE MINOR PILIN PILE"/>
    <property type="match status" value="1"/>
</dbReference>
<proteinExistence type="predicted"/>
<keyword evidence="2" id="KW-0472">Membrane</keyword>
<dbReference type="SUPFAM" id="SSF54523">
    <property type="entry name" value="Pili subunits"/>
    <property type="match status" value="1"/>
</dbReference>
<dbReference type="OrthoDB" id="5296638at2"/>
<name>A0A1H0N610_9PSED</name>
<dbReference type="InterPro" id="IPR000983">
    <property type="entry name" value="Bac_GSPG_pilin"/>
</dbReference>
<dbReference type="Pfam" id="PF16732">
    <property type="entry name" value="ComP_DUS"/>
    <property type="match status" value="1"/>
</dbReference>
<feature type="transmembrane region" description="Helical" evidence="2">
    <location>
        <begin position="12"/>
        <end position="34"/>
    </location>
</feature>
<evidence type="ECO:0000313" key="4">
    <source>
        <dbReference type="Proteomes" id="UP000242957"/>
    </source>
</evidence>
<organism evidence="3 4">
    <name type="scientific">Pseudomonas jinjuensis</name>
    <dbReference type="NCBI Taxonomy" id="198616"/>
    <lineage>
        <taxon>Bacteria</taxon>
        <taxon>Pseudomonadati</taxon>
        <taxon>Pseudomonadota</taxon>
        <taxon>Gammaproteobacteria</taxon>
        <taxon>Pseudomonadales</taxon>
        <taxon>Pseudomonadaceae</taxon>
        <taxon>Pseudomonas</taxon>
    </lineage>
</organism>
<dbReference type="InterPro" id="IPR045584">
    <property type="entry name" value="Pilin-like"/>
</dbReference>
<dbReference type="PROSITE" id="PS00409">
    <property type="entry name" value="PROKAR_NTER_METHYL"/>
    <property type="match status" value="1"/>
</dbReference>
<accession>A0A1H0N610</accession>
<reference evidence="4" key="1">
    <citation type="submission" date="2016-10" db="EMBL/GenBank/DDBJ databases">
        <authorList>
            <person name="Varghese N."/>
            <person name="Submissions S."/>
        </authorList>
    </citation>
    <scope>NUCLEOTIDE SEQUENCE [LARGE SCALE GENOMIC DNA]</scope>
    <source>
        <strain evidence="4">JCM 21621</strain>
    </source>
</reference>
<dbReference type="EMBL" id="FNIJ01000017">
    <property type="protein sequence ID" value="SDO88113.1"/>
    <property type="molecule type" value="Genomic_DNA"/>
</dbReference>
<dbReference type="STRING" id="198616.SAMN05216193_11797"/>
<keyword evidence="2" id="KW-0812">Transmembrane</keyword>
<keyword evidence="4" id="KW-1185">Reference proteome</keyword>
<keyword evidence="1" id="KW-0488">Methylation</keyword>
<protein>
    <submittedName>
        <fullName evidence="3">Type IV pilus assembly protein PilE</fullName>
    </submittedName>
</protein>